<reference evidence="2" key="1">
    <citation type="journal article" date="2024" name="Proc. Natl. Acad. Sci. U.S.A.">
        <title>Extraordinary preservation of gene collinearity over three hundred million years revealed in homosporous lycophytes.</title>
        <authorList>
            <person name="Li C."/>
            <person name="Wickell D."/>
            <person name="Kuo L.Y."/>
            <person name="Chen X."/>
            <person name="Nie B."/>
            <person name="Liao X."/>
            <person name="Peng D."/>
            <person name="Ji J."/>
            <person name="Jenkins J."/>
            <person name="Williams M."/>
            <person name="Shu S."/>
            <person name="Plott C."/>
            <person name="Barry K."/>
            <person name="Rajasekar S."/>
            <person name="Grimwood J."/>
            <person name="Han X."/>
            <person name="Sun S."/>
            <person name="Hou Z."/>
            <person name="He W."/>
            <person name="Dai G."/>
            <person name="Sun C."/>
            <person name="Schmutz J."/>
            <person name="Leebens-Mack J.H."/>
            <person name="Li F.W."/>
            <person name="Wang L."/>
        </authorList>
    </citation>
    <scope>NUCLEOTIDE SEQUENCE [LARGE SCALE GENOMIC DNA]</scope>
    <source>
        <strain evidence="2">cv. PW_Plant_1</strain>
    </source>
</reference>
<dbReference type="EMBL" id="CM055100">
    <property type="protein sequence ID" value="KAJ7545213.1"/>
    <property type="molecule type" value="Genomic_DNA"/>
</dbReference>
<name>A0ACC2CTJ6_DIPCM</name>
<sequence length="920" mass="101180">MGVGGTIGTAGKGFRGPKGAKMALHMGMHISRPSVGSEQMLLLSRKTHSILSPAIHLYPAKWNQVSLLIVGPTRLRRTIRQGSFLSKLAEEQKHIRVQQYHYAAEKSVKKKGRMSVSIGSIVTLGAVIRFKFPLIVPKRFLGQLSSICCLTLLSSHSQAAKEVSRYPDAVKKQHVATVYSDTSNTKTAKSETIKATEKFLQDEKLPRSSGSVVDQSFSLAEKDREILKGSHSLQEDSNRDRLVQESCVIDKISDSSSKFGSLSGKITCAPVEDDGGLTDGTVSCSACTAPEPKSEVTIIAFDIETTGLKLSDDRIIEFAARDLAGGKCSTLQTLVNPGQKVPYSVTLVHGIKDEMVNRTDVPSWREVAIAILQFVEIRRKGGPVILVAHNGKRFDVPFIMKEFHDCSMEVPSWWYFVDSLSLAREVMKANGSKFTTLKLSSLHEYYGLPSQGRAHRAMADVHMLASVFGMLMKDLQLPVSGLLERAFKAEDIMLKIVKTGVPLPSVDHLQEKLQEELQSLSLTDEDDTACSNVEDDDDLIEVNVARLNESGNDASVPWEDSQMDNLDKEITGKDCLQLVQGISENVEVNESGFSVEGEKSLSLSTYPQVDKLQPLIISHTIQTEDKHQNKSIDLPKTQPDEMALFLDSENVDSDPVCTGMRQLEGGSMNIWTETEIKVLTSISESSTDVDSPLEKALLFDNVKIAGADRANISKCFIKSLSASNEWALHTSSVDTSLLSPMMKQHVEMKRQRPEFMLLSRVGDFYEAFFEDAEVLATACNLKVGAVDGGKLSERRVPRTGVPHHKIDFYLRMLLSKGITVVKQDQQVTLEGKNGALLGRQVTAVLTPGTLLDDALLEDSCNNYLVSIVPPCDDDDIWGLAYADISTGEFHATQSEGKKCLVQEILCLQPSEVIVPSNVIF</sequence>
<gene>
    <name evidence="1" type="ORF">O6H91_09G110700</name>
</gene>
<evidence type="ECO:0000313" key="1">
    <source>
        <dbReference type="EMBL" id="KAJ7545213.1"/>
    </source>
</evidence>
<dbReference type="Proteomes" id="UP001162992">
    <property type="component" value="Chromosome 9"/>
</dbReference>
<evidence type="ECO:0000313" key="2">
    <source>
        <dbReference type="Proteomes" id="UP001162992"/>
    </source>
</evidence>
<proteinExistence type="predicted"/>
<organism evidence="1 2">
    <name type="scientific">Diphasiastrum complanatum</name>
    <name type="common">Issler's clubmoss</name>
    <name type="synonym">Lycopodium complanatum</name>
    <dbReference type="NCBI Taxonomy" id="34168"/>
    <lineage>
        <taxon>Eukaryota</taxon>
        <taxon>Viridiplantae</taxon>
        <taxon>Streptophyta</taxon>
        <taxon>Embryophyta</taxon>
        <taxon>Tracheophyta</taxon>
        <taxon>Lycopodiopsida</taxon>
        <taxon>Lycopodiales</taxon>
        <taxon>Lycopodiaceae</taxon>
        <taxon>Lycopodioideae</taxon>
        <taxon>Diphasiastrum</taxon>
    </lineage>
</organism>
<keyword evidence="2" id="KW-1185">Reference proteome</keyword>
<protein>
    <submittedName>
        <fullName evidence="1">Uncharacterized protein</fullName>
    </submittedName>
</protein>
<comment type="caution">
    <text evidence="1">The sequence shown here is derived from an EMBL/GenBank/DDBJ whole genome shotgun (WGS) entry which is preliminary data.</text>
</comment>
<accession>A0ACC2CTJ6</accession>